<accession>A0AAI9T955</accession>
<sequence length="514" mass="57976">MALSSLDMFQVPIYGLVAGAIVITSLLKVAQLFQRWKYARDNGCRALGHSVSHGLFGIGILKELTKAAGEHGFLELIRSWHRHYGTTFKASVISRKIIFTVEPKNIQSILALKFNDFDLGETRRAAVRPVFGLGIFSLDGTMWEHARALIRPTFTRAQINNTQLYETHVTELIKHIPRDGSTVDLLPLFFKGTLDTASQLLLGESAHSLSGDETSESVLFGKNFDLAQEVTSLRFKFGRFAMLQVSRKHQKAIKDTRAYVEKFAQKAIDYRNAVNSGQDVDKDIKQLTENQNVFAYEISKQTLDKTEITDQLLNLLLAGRDTTASLLAITFFVLARQPEVWNKLRKEILTLDGQKPSFEDVKSMTYLTWVLNETQRLYPVVPFNQRQAIRDTHLPVGGGPDGKSPVHVPKGYDVIWSTYTMYRDNSVYGPDAAEFRPERWANLRPGWAYLPFHGGPRICIGQQFALTEAGYTVVRILQEFESIESRDPSPWVEDLKLTLLPANGTKVALTPVRL</sequence>
<feature type="binding site" description="axial binding residue" evidence="8">
    <location>
        <position position="459"/>
    </location>
    <ligand>
        <name>heme</name>
        <dbReference type="ChEBI" id="CHEBI:30413"/>
    </ligand>
    <ligandPart>
        <name>Fe</name>
        <dbReference type="ChEBI" id="CHEBI:18248"/>
    </ligandPart>
</feature>
<evidence type="ECO:0000313" key="11">
    <source>
        <dbReference type="Proteomes" id="UP001227192"/>
    </source>
</evidence>
<evidence type="ECO:0000256" key="1">
    <source>
        <dbReference type="ARBA" id="ARBA00001971"/>
    </source>
</evidence>
<dbReference type="SUPFAM" id="SSF48264">
    <property type="entry name" value="Cytochrome P450"/>
    <property type="match status" value="1"/>
</dbReference>
<dbReference type="GO" id="GO:0005506">
    <property type="term" value="F:iron ion binding"/>
    <property type="evidence" value="ECO:0007669"/>
    <property type="project" value="InterPro"/>
</dbReference>
<reference evidence="10" key="1">
    <citation type="submission" date="2015-06" db="EMBL/GenBank/DDBJ databases">
        <authorList>
            <person name="Nguyen H."/>
        </authorList>
    </citation>
    <scope>NUCLEOTIDE SEQUENCE</scope>
    <source>
        <strain evidence="10">DAOM 180753</strain>
    </source>
</reference>
<evidence type="ECO:0000313" key="10">
    <source>
        <dbReference type="EMBL" id="KAJ9483070.1"/>
    </source>
</evidence>
<keyword evidence="5 9" id="KW-0560">Oxidoreductase</keyword>
<dbReference type="GO" id="GO:0043386">
    <property type="term" value="P:mycotoxin biosynthetic process"/>
    <property type="evidence" value="ECO:0007669"/>
    <property type="project" value="UniProtKB-ARBA"/>
</dbReference>
<dbReference type="InterPro" id="IPR017972">
    <property type="entry name" value="Cyt_P450_CS"/>
</dbReference>
<comment type="cofactor">
    <cofactor evidence="1 8">
        <name>heme</name>
        <dbReference type="ChEBI" id="CHEBI:30413"/>
    </cofactor>
</comment>
<evidence type="ECO:0000256" key="9">
    <source>
        <dbReference type="RuleBase" id="RU000461"/>
    </source>
</evidence>
<dbReference type="GO" id="GO:0004497">
    <property type="term" value="F:monooxygenase activity"/>
    <property type="evidence" value="ECO:0007669"/>
    <property type="project" value="UniProtKB-KW"/>
</dbReference>
<dbReference type="PANTHER" id="PTHR24287">
    <property type="entry name" value="P450, PUTATIVE (EUROFUNG)-RELATED"/>
    <property type="match status" value="1"/>
</dbReference>
<dbReference type="Gene3D" id="1.10.630.10">
    <property type="entry name" value="Cytochrome P450"/>
    <property type="match status" value="1"/>
</dbReference>
<organism evidence="10 11">
    <name type="scientific">Penicillium thymicola</name>
    <dbReference type="NCBI Taxonomy" id="293382"/>
    <lineage>
        <taxon>Eukaryota</taxon>
        <taxon>Fungi</taxon>
        <taxon>Dikarya</taxon>
        <taxon>Ascomycota</taxon>
        <taxon>Pezizomycotina</taxon>
        <taxon>Eurotiomycetes</taxon>
        <taxon>Eurotiomycetidae</taxon>
        <taxon>Eurotiales</taxon>
        <taxon>Aspergillaceae</taxon>
        <taxon>Penicillium</taxon>
    </lineage>
</organism>
<keyword evidence="11" id="KW-1185">Reference proteome</keyword>
<dbReference type="PROSITE" id="PS00086">
    <property type="entry name" value="CYTOCHROME_P450"/>
    <property type="match status" value="1"/>
</dbReference>
<dbReference type="Proteomes" id="UP001227192">
    <property type="component" value="Unassembled WGS sequence"/>
</dbReference>
<evidence type="ECO:0000256" key="4">
    <source>
        <dbReference type="ARBA" id="ARBA00022723"/>
    </source>
</evidence>
<evidence type="ECO:0000256" key="6">
    <source>
        <dbReference type="ARBA" id="ARBA00023004"/>
    </source>
</evidence>
<dbReference type="PANTHER" id="PTHR24287:SF1">
    <property type="entry name" value="P450, PUTATIVE (EUROFUNG)-RELATED"/>
    <property type="match status" value="1"/>
</dbReference>
<dbReference type="InterPro" id="IPR002401">
    <property type="entry name" value="Cyt_P450_E_grp-I"/>
</dbReference>
<proteinExistence type="inferred from homology"/>
<dbReference type="InterPro" id="IPR047146">
    <property type="entry name" value="Cyt_P450_E_CYP52_fungi"/>
</dbReference>
<dbReference type="CDD" id="cd11063">
    <property type="entry name" value="CYP52"/>
    <property type="match status" value="1"/>
</dbReference>
<name>A0AAI9T955_PENTH</name>
<comment type="caution">
    <text evidence="10">The sequence shown here is derived from an EMBL/GenBank/DDBJ whole genome shotgun (WGS) entry which is preliminary data.</text>
</comment>
<dbReference type="GO" id="GO:0020037">
    <property type="term" value="F:heme binding"/>
    <property type="evidence" value="ECO:0007669"/>
    <property type="project" value="InterPro"/>
</dbReference>
<keyword evidence="3 8" id="KW-0349">Heme</keyword>
<evidence type="ECO:0000256" key="8">
    <source>
        <dbReference type="PIRSR" id="PIRSR602401-1"/>
    </source>
</evidence>
<evidence type="ECO:0000256" key="5">
    <source>
        <dbReference type="ARBA" id="ARBA00023002"/>
    </source>
</evidence>
<dbReference type="EMBL" id="LACB01000472">
    <property type="protein sequence ID" value="KAJ9483070.1"/>
    <property type="molecule type" value="Genomic_DNA"/>
</dbReference>
<dbReference type="PRINTS" id="PR00385">
    <property type="entry name" value="P450"/>
</dbReference>
<dbReference type="GO" id="GO:0016705">
    <property type="term" value="F:oxidoreductase activity, acting on paired donors, with incorporation or reduction of molecular oxygen"/>
    <property type="evidence" value="ECO:0007669"/>
    <property type="project" value="InterPro"/>
</dbReference>
<evidence type="ECO:0000256" key="7">
    <source>
        <dbReference type="ARBA" id="ARBA00023033"/>
    </source>
</evidence>
<keyword evidence="7 9" id="KW-0503">Monooxygenase</keyword>
<protein>
    <submittedName>
        <fullName evidence="10">Uncharacterized protein</fullName>
    </submittedName>
</protein>
<gene>
    <name evidence="10" type="ORF">VN97_g10345</name>
</gene>
<keyword evidence="6 8" id="KW-0408">Iron</keyword>
<evidence type="ECO:0000256" key="2">
    <source>
        <dbReference type="ARBA" id="ARBA00010617"/>
    </source>
</evidence>
<dbReference type="PRINTS" id="PR00463">
    <property type="entry name" value="EP450I"/>
</dbReference>
<dbReference type="InterPro" id="IPR001128">
    <property type="entry name" value="Cyt_P450"/>
</dbReference>
<keyword evidence="4 8" id="KW-0479">Metal-binding</keyword>
<evidence type="ECO:0000256" key="3">
    <source>
        <dbReference type="ARBA" id="ARBA00022617"/>
    </source>
</evidence>
<dbReference type="InterPro" id="IPR036396">
    <property type="entry name" value="Cyt_P450_sf"/>
</dbReference>
<dbReference type="AlphaFoldDB" id="A0AAI9T955"/>
<dbReference type="Pfam" id="PF00067">
    <property type="entry name" value="p450"/>
    <property type="match status" value="1"/>
</dbReference>
<reference evidence="10" key="2">
    <citation type="journal article" date="2016" name="Fungal Biol.">
        <title>Ochratoxin A production by Penicillium thymicola.</title>
        <authorList>
            <person name="Nguyen H.D.T."/>
            <person name="McMullin D.R."/>
            <person name="Ponomareva E."/>
            <person name="Riley R."/>
            <person name="Pomraning K.R."/>
            <person name="Baker S.E."/>
            <person name="Seifert K.A."/>
        </authorList>
    </citation>
    <scope>NUCLEOTIDE SEQUENCE</scope>
    <source>
        <strain evidence="10">DAOM 180753</strain>
    </source>
</reference>
<comment type="similarity">
    <text evidence="2 9">Belongs to the cytochrome P450 family.</text>
</comment>